<dbReference type="Gene3D" id="3.40.50.720">
    <property type="entry name" value="NAD(P)-binding Rossmann-like Domain"/>
    <property type="match status" value="1"/>
</dbReference>
<dbReference type="PRINTS" id="PR00081">
    <property type="entry name" value="GDHRDH"/>
</dbReference>
<evidence type="ECO:0000313" key="4">
    <source>
        <dbReference type="Proteomes" id="UP001652660"/>
    </source>
</evidence>
<dbReference type="RefSeq" id="XP_027121849.1">
    <property type="nucleotide sequence ID" value="XM_027266048.2"/>
</dbReference>
<keyword evidence="2" id="KW-0560">Oxidoreductase</keyword>
<dbReference type="PANTHER" id="PTHR24320:SF209">
    <property type="entry name" value="RETINOL DEHYDROGENASE 12-LIKE"/>
    <property type="match status" value="1"/>
</dbReference>
<reference evidence="5" key="2">
    <citation type="submission" date="2025-08" db="UniProtKB">
        <authorList>
            <consortium name="RefSeq"/>
        </authorList>
    </citation>
    <scope>IDENTIFICATION</scope>
    <source>
        <tissue evidence="5">Leaves</tissue>
    </source>
</reference>
<dbReference type="GeneID" id="113738780"/>
<evidence type="ECO:0000256" key="3">
    <source>
        <dbReference type="RuleBase" id="RU000363"/>
    </source>
</evidence>
<dbReference type="InterPro" id="IPR036291">
    <property type="entry name" value="NAD(P)-bd_dom_sf"/>
</dbReference>
<dbReference type="Proteomes" id="UP001652660">
    <property type="component" value="Chromosome 4e"/>
</dbReference>
<evidence type="ECO:0000256" key="2">
    <source>
        <dbReference type="ARBA" id="ARBA00023002"/>
    </source>
</evidence>
<dbReference type="OrthoDB" id="191139at2759"/>
<evidence type="ECO:0000313" key="5">
    <source>
        <dbReference type="RefSeq" id="XP_027121849.1"/>
    </source>
</evidence>
<dbReference type="AlphaFoldDB" id="A0A6P6XGE7"/>
<evidence type="ECO:0000256" key="1">
    <source>
        <dbReference type="ARBA" id="ARBA00006484"/>
    </source>
</evidence>
<organism evidence="4 5">
    <name type="scientific">Coffea arabica</name>
    <name type="common">Arabian coffee</name>
    <dbReference type="NCBI Taxonomy" id="13443"/>
    <lineage>
        <taxon>Eukaryota</taxon>
        <taxon>Viridiplantae</taxon>
        <taxon>Streptophyta</taxon>
        <taxon>Embryophyta</taxon>
        <taxon>Tracheophyta</taxon>
        <taxon>Spermatophyta</taxon>
        <taxon>Magnoliopsida</taxon>
        <taxon>eudicotyledons</taxon>
        <taxon>Gunneridae</taxon>
        <taxon>Pentapetalae</taxon>
        <taxon>asterids</taxon>
        <taxon>lamiids</taxon>
        <taxon>Gentianales</taxon>
        <taxon>Rubiaceae</taxon>
        <taxon>Ixoroideae</taxon>
        <taxon>Gardenieae complex</taxon>
        <taxon>Bertiereae - Coffeeae clade</taxon>
        <taxon>Coffeeae</taxon>
        <taxon>Coffea</taxon>
    </lineage>
</organism>
<keyword evidence="4" id="KW-1185">Reference proteome</keyword>
<sequence length="369" mass="40863">MAAPSSSLLKKQENQELDWLEWLRGWSRLLSEGLFQKIKAKHLPRKYPLPQLSGLSCMVTGATSGIGLEIGRQLAESGAHVVMAVRNPKAAHQIIEKWNDRQPNSRLLNVDVMEINLLSLESVVKFAESWNSSMKPLHVLINNAGIFSMGEPQKFSRDGYETHLQVNHLAPALLSVLLLPSLQRGAPSRIVNVNSLMNVVGFVDPNDMNFFSGKRKFTSLRAYSGSKLAQVMFTSILARNIPQGIDVLCVEPGSVRTNVARDLSKVVQIAYQCMPSFLFDAQQGSRSALFAAIDPDIPKFCGKLKAEKLAVCAYFSYSCRPIKPAKAAYNEKTSDLVWEKTLDMVGLPSDAVEKLLEGKEIHCRYGSSL</sequence>
<comment type="similarity">
    <text evidence="1 3">Belongs to the short-chain dehydrogenases/reductases (SDR) family.</text>
</comment>
<accession>A0A6P6XGE7</accession>
<dbReference type="GO" id="GO:0016491">
    <property type="term" value="F:oxidoreductase activity"/>
    <property type="evidence" value="ECO:0007669"/>
    <property type="project" value="UniProtKB-KW"/>
</dbReference>
<protein>
    <submittedName>
        <fullName evidence="5">Dehydrogenase/reductase SDR family member FEY-like</fullName>
    </submittedName>
</protein>
<reference evidence="4" key="1">
    <citation type="journal article" date="2025" name="Foods">
        <title>Unveiling the Microbial Signatures of Arabica Coffee Cherries: Insights into Ripeness Specific Diversity, Functional Traits, and Implications for Quality and Safety.</title>
        <authorList>
            <consortium name="RefSeq"/>
            <person name="Tenea G.N."/>
            <person name="Cifuentes V."/>
            <person name="Reyes P."/>
            <person name="Cevallos-Vallejos M."/>
        </authorList>
    </citation>
    <scope>NUCLEOTIDE SEQUENCE [LARGE SCALE GENOMIC DNA]</scope>
</reference>
<dbReference type="Pfam" id="PF00106">
    <property type="entry name" value="adh_short"/>
    <property type="match status" value="2"/>
</dbReference>
<name>A0A6P6XGE7_COFAR</name>
<proteinExistence type="inferred from homology"/>
<dbReference type="SUPFAM" id="SSF51735">
    <property type="entry name" value="NAD(P)-binding Rossmann-fold domains"/>
    <property type="match status" value="1"/>
</dbReference>
<dbReference type="InterPro" id="IPR002347">
    <property type="entry name" value="SDR_fam"/>
</dbReference>
<dbReference type="PANTHER" id="PTHR24320">
    <property type="entry name" value="RETINOL DEHYDROGENASE"/>
    <property type="match status" value="1"/>
</dbReference>
<gene>
    <name evidence="5" type="primary">LOC113738780</name>
</gene>
<dbReference type="PRINTS" id="PR00080">
    <property type="entry name" value="SDRFAMILY"/>
</dbReference>